<accession>A0A0G9JYV8</accession>
<dbReference type="GO" id="GO:0015035">
    <property type="term" value="F:protein-disulfide reductase activity"/>
    <property type="evidence" value="ECO:0007669"/>
    <property type="project" value="InterPro"/>
</dbReference>
<protein>
    <recommendedName>
        <fullName evidence="3">DUF393 domain-containing protein</fullName>
    </recommendedName>
</protein>
<organism evidence="1 2">
    <name type="scientific">Aliarcobacter butzleri L348</name>
    <dbReference type="NCBI Taxonomy" id="1447256"/>
    <lineage>
        <taxon>Bacteria</taxon>
        <taxon>Pseudomonadati</taxon>
        <taxon>Campylobacterota</taxon>
        <taxon>Epsilonproteobacteria</taxon>
        <taxon>Campylobacterales</taxon>
        <taxon>Arcobacteraceae</taxon>
        <taxon>Aliarcobacter</taxon>
    </lineage>
</organism>
<sequence length="125" mass="14894">MKTKNKEKIVLFYDEECPFCKNYAKYLKLKDNFDLEIKDIRININSIKNNIKLDINNGFIVLHKNTYYQGTKALEFLNSAVKKNTILGKLHFLFKYDNKFSTILYNILLLTRKFVLFILKKDSKI</sequence>
<dbReference type="SUPFAM" id="SSF52833">
    <property type="entry name" value="Thioredoxin-like"/>
    <property type="match status" value="1"/>
</dbReference>
<name>A0A0G9JYV8_9BACT</name>
<evidence type="ECO:0008006" key="3">
    <source>
        <dbReference type="Google" id="ProtNLM"/>
    </source>
</evidence>
<dbReference type="InterPro" id="IPR036249">
    <property type="entry name" value="Thioredoxin-like_sf"/>
</dbReference>
<evidence type="ECO:0000313" key="1">
    <source>
        <dbReference type="EMBL" id="KLD98749.1"/>
    </source>
</evidence>
<proteinExistence type="predicted"/>
<reference evidence="1 2" key="1">
    <citation type="submission" date="2014-01" db="EMBL/GenBank/DDBJ databases">
        <title>Development of a Comparative Genomic Fingerprinting Assay for High Resolution Genotyping of Arcobacter butzleri.</title>
        <authorList>
            <person name="Webb A.L."/>
            <person name="Inglis G.D."/>
            <person name="Kruczkiewicz P."/>
            <person name="Selinger L.B."/>
            <person name="Taboada E.N."/>
        </authorList>
    </citation>
    <scope>NUCLEOTIDE SEQUENCE [LARGE SCALE GENOMIC DNA]</scope>
    <source>
        <strain evidence="1 2">L348</strain>
    </source>
</reference>
<gene>
    <name evidence="1" type="ORF">AA20_07955</name>
</gene>
<dbReference type="EMBL" id="JAIQ01000112">
    <property type="protein sequence ID" value="KLD98749.1"/>
    <property type="molecule type" value="Genomic_DNA"/>
</dbReference>
<evidence type="ECO:0000313" key="2">
    <source>
        <dbReference type="Proteomes" id="UP000035514"/>
    </source>
</evidence>
<dbReference type="InterPro" id="IPR007263">
    <property type="entry name" value="DCC1-like"/>
</dbReference>
<dbReference type="RefSeq" id="WP_046996897.1">
    <property type="nucleotide sequence ID" value="NZ_JAIQ01000112.1"/>
</dbReference>
<dbReference type="Proteomes" id="UP000035514">
    <property type="component" value="Unassembled WGS sequence"/>
</dbReference>
<comment type="caution">
    <text evidence="1">The sequence shown here is derived from an EMBL/GenBank/DDBJ whole genome shotgun (WGS) entry which is preliminary data.</text>
</comment>
<dbReference type="PATRIC" id="fig|1447256.3.peg.1550"/>
<dbReference type="AlphaFoldDB" id="A0A0G9JYV8"/>
<dbReference type="Pfam" id="PF04134">
    <property type="entry name" value="DCC1-like"/>
    <property type="match status" value="1"/>
</dbReference>